<evidence type="ECO:0000313" key="6">
    <source>
        <dbReference type="EMBL" id="KKN08137.1"/>
    </source>
</evidence>
<dbReference type="GO" id="GO:0022857">
    <property type="term" value="F:transmembrane transporter activity"/>
    <property type="evidence" value="ECO:0007669"/>
    <property type="project" value="InterPro"/>
</dbReference>
<dbReference type="Gene3D" id="2.40.420.20">
    <property type="match status" value="1"/>
</dbReference>
<dbReference type="GO" id="GO:0015679">
    <property type="term" value="P:plasma membrane copper ion transport"/>
    <property type="evidence" value="ECO:0007669"/>
    <property type="project" value="TreeGrafter"/>
</dbReference>
<evidence type="ECO:0000256" key="2">
    <source>
        <dbReference type="SAM" id="MobiDB-lite"/>
    </source>
</evidence>
<dbReference type="PANTHER" id="PTHR30097:SF15">
    <property type="entry name" value="CATION EFFLUX SYSTEM PROTEIN CUSB"/>
    <property type="match status" value="1"/>
</dbReference>
<feature type="compositionally biased region" description="Basic and acidic residues" evidence="2">
    <location>
        <begin position="71"/>
        <end position="86"/>
    </location>
</feature>
<sequence length="421" mass="45671">MKKALISVFALTLLTAPLSFVQAEEDAHQEAGHDHAASGDDHQEVTGEEGEHKEDHGEEGEHEEEGDHEEEGGHGHEDENGGHEEAATASINAKQKDLAGIEVATLESKRVDYEIYAPGELLTNGYTSYHVSPRVASVVLRRHVELGEHVTKGQPLVTLFSETVAQAQADYRKAFPEWKRISGLGRSVVGDQRFNTAKANIEAARATLLAYGLNDDDIGALKASGVDSLGEYMLRARVDGAVLTDEFEQGQRVEAGQPLVTLADESELWVEAHLPASSDIVLEKGAEAEVRAAGRVGVATVSQEAHTIDPVTRTRIVRLELDNPEDRFHPGMFADVYFRFKTSEPVLAVPETALMRGADGDWTVYVEEAEGEYEPVEVELGRSIGGLREVSGLAAGQRVVLRGAFFVASEIAKGGFDPHNH</sequence>
<comment type="caution">
    <text evidence="6">The sequence shown here is derived from an EMBL/GenBank/DDBJ whole genome shotgun (WGS) entry which is preliminary data.</text>
</comment>
<dbReference type="Pfam" id="PF25973">
    <property type="entry name" value="BSH_CzcB"/>
    <property type="match status" value="1"/>
</dbReference>
<evidence type="ECO:0000256" key="1">
    <source>
        <dbReference type="ARBA" id="ARBA00022448"/>
    </source>
</evidence>
<dbReference type="Pfam" id="PF25967">
    <property type="entry name" value="RND-MFP_C"/>
    <property type="match status" value="1"/>
</dbReference>
<feature type="region of interest" description="Disordered" evidence="2">
    <location>
        <begin position="25"/>
        <end position="86"/>
    </location>
</feature>
<dbReference type="GO" id="GO:0030288">
    <property type="term" value="C:outer membrane-bounded periplasmic space"/>
    <property type="evidence" value="ECO:0007669"/>
    <property type="project" value="TreeGrafter"/>
</dbReference>
<dbReference type="AlphaFoldDB" id="A0A0F9N8E0"/>
<name>A0A0F9N8E0_9ZZZZ</name>
<dbReference type="GO" id="GO:0060003">
    <property type="term" value="P:copper ion export"/>
    <property type="evidence" value="ECO:0007669"/>
    <property type="project" value="TreeGrafter"/>
</dbReference>
<dbReference type="GO" id="GO:0016020">
    <property type="term" value="C:membrane"/>
    <property type="evidence" value="ECO:0007669"/>
    <property type="project" value="InterPro"/>
</dbReference>
<accession>A0A0F9N8E0</accession>
<dbReference type="NCBIfam" id="TIGR01730">
    <property type="entry name" value="RND_mfp"/>
    <property type="match status" value="1"/>
</dbReference>
<organism evidence="6">
    <name type="scientific">marine sediment metagenome</name>
    <dbReference type="NCBI Taxonomy" id="412755"/>
    <lineage>
        <taxon>unclassified sequences</taxon>
        <taxon>metagenomes</taxon>
        <taxon>ecological metagenomes</taxon>
    </lineage>
</organism>
<dbReference type="InterPro" id="IPR058647">
    <property type="entry name" value="BSH_CzcB-like"/>
</dbReference>
<dbReference type="InterPro" id="IPR051909">
    <property type="entry name" value="MFP_Cation_Efflux"/>
</dbReference>
<dbReference type="InterPro" id="IPR006143">
    <property type="entry name" value="RND_pump_MFP"/>
</dbReference>
<dbReference type="Gene3D" id="2.40.50.100">
    <property type="match status" value="1"/>
</dbReference>
<feature type="domain" description="Multidrug resistance protein MdtA-like C-terminal permuted SH3" evidence="4">
    <location>
        <begin position="346"/>
        <end position="403"/>
    </location>
</feature>
<feature type="domain" description="CusB-like beta-barrel" evidence="3">
    <location>
        <begin position="268"/>
        <end position="338"/>
    </location>
</feature>
<feature type="compositionally biased region" description="Acidic residues" evidence="2">
    <location>
        <begin position="57"/>
        <end position="70"/>
    </location>
</feature>
<dbReference type="EMBL" id="LAZR01004489">
    <property type="protein sequence ID" value="KKN08137.1"/>
    <property type="molecule type" value="Genomic_DNA"/>
</dbReference>
<proteinExistence type="predicted"/>
<dbReference type="InterPro" id="IPR058792">
    <property type="entry name" value="Beta-barrel_RND_2"/>
</dbReference>
<dbReference type="Pfam" id="PF25954">
    <property type="entry name" value="Beta-barrel_RND_2"/>
    <property type="match status" value="1"/>
</dbReference>
<keyword evidence="1" id="KW-0813">Transport</keyword>
<evidence type="ECO:0000259" key="4">
    <source>
        <dbReference type="Pfam" id="PF25967"/>
    </source>
</evidence>
<evidence type="ECO:0000259" key="3">
    <source>
        <dbReference type="Pfam" id="PF25954"/>
    </source>
</evidence>
<dbReference type="PANTHER" id="PTHR30097">
    <property type="entry name" value="CATION EFFLUX SYSTEM PROTEIN CUSB"/>
    <property type="match status" value="1"/>
</dbReference>
<reference evidence="6" key="1">
    <citation type="journal article" date="2015" name="Nature">
        <title>Complex archaea that bridge the gap between prokaryotes and eukaryotes.</title>
        <authorList>
            <person name="Spang A."/>
            <person name="Saw J.H."/>
            <person name="Jorgensen S.L."/>
            <person name="Zaremba-Niedzwiedzka K."/>
            <person name="Martijn J."/>
            <person name="Lind A.E."/>
            <person name="van Eijk R."/>
            <person name="Schleper C."/>
            <person name="Guy L."/>
            <person name="Ettema T.J."/>
        </authorList>
    </citation>
    <scope>NUCLEOTIDE SEQUENCE</scope>
</reference>
<evidence type="ECO:0000259" key="5">
    <source>
        <dbReference type="Pfam" id="PF25973"/>
    </source>
</evidence>
<feature type="domain" description="CzcB-like barrel-sandwich hybrid" evidence="5">
    <location>
        <begin position="129"/>
        <end position="264"/>
    </location>
</feature>
<protein>
    <submittedName>
        <fullName evidence="6">Uncharacterized protein</fullName>
    </submittedName>
</protein>
<dbReference type="InterPro" id="IPR058627">
    <property type="entry name" value="MdtA-like_C"/>
</dbReference>
<dbReference type="Gene3D" id="2.40.30.170">
    <property type="match status" value="1"/>
</dbReference>
<dbReference type="SUPFAM" id="SSF111369">
    <property type="entry name" value="HlyD-like secretion proteins"/>
    <property type="match status" value="1"/>
</dbReference>
<dbReference type="GO" id="GO:0046914">
    <property type="term" value="F:transition metal ion binding"/>
    <property type="evidence" value="ECO:0007669"/>
    <property type="project" value="TreeGrafter"/>
</dbReference>
<feature type="compositionally biased region" description="Basic and acidic residues" evidence="2">
    <location>
        <begin position="25"/>
        <end position="56"/>
    </location>
</feature>
<gene>
    <name evidence="6" type="ORF">LCGC14_1059740</name>
</gene>